<dbReference type="AlphaFoldDB" id="A0A6A6DPZ6"/>
<dbReference type="Proteomes" id="UP000800200">
    <property type="component" value="Unassembled WGS sequence"/>
</dbReference>
<protein>
    <submittedName>
        <fullName evidence="4">Uncharacterized protein</fullName>
    </submittedName>
</protein>
<feature type="compositionally biased region" description="Polar residues" evidence="1">
    <location>
        <begin position="756"/>
        <end position="766"/>
    </location>
</feature>
<feature type="chain" id="PRO_5025612047" evidence="3">
    <location>
        <begin position="19"/>
        <end position="790"/>
    </location>
</feature>
<feature type="signal peptide" evidence="3">
    <location>
        <begin position="1"/>
        <end position="18"/>
    </location>
</feature>
<evidence type="ECO:0000256" key="1">
    <source>
        <dbReference type="SAM" id="MobiDB-lite"/>
    </source>
</evidence>
<evidence type="ECO:0000313" key="4">
    <source>
        <dbReference type="EMBL" id="KAF2181053.1"/>
    </source>
</evidence>
<evidence type="ECO:0000313" key="5">
    <source>
        <dbReference type="Proteomes" id="UP000800200"/>
    </source>
</evidence>
<feature type="transmembrane region" description="Helical" evidence="2">
    <location>
        <begin position="346"/>
        <end position="365"/>
    </location>
</feature>
<dbReference type="OrthoDB" id="194358at2759"/>
<dbReference type="EMBL" id="ML994654">
    <property type="protein sequence ID" value="KAF2181053.1"/>
    <property type="molecule type" value="Genomic_DNA"/>
</dbReference>
<evidence type="ECO:0000256" key="2">
    <source>
        <dbReference type="SAM" id="Phobius"/>
    </source>
</evidence>
<feature type="region of interest" description="Disordered" evidence="1">
    <location>
        <begin position="747"/>
        <end position="775"/>
    </location>
</feature>
<organism evidence="4 5">
    <name type="scientific">Zopfia rhizophila CBS 207.26</name>
    <dbReference type="NCBI Taxonomy" id="1314779"/>
    <lineage>
        <taxon>Eukaryota</taxon>
        <taxon>Fungi</taxon>
        <taxon>Dikarya</taxon>
        <taxon>Ascomycota</taxon>
        <taxon>Pezizomycotina</taxon>
        <taxon>Dothideomycetes</taxon>
        <taxon>Dothideomycetes incertae sedis</taxon>
        <taxon>Zopfiaceae</taxon>
        <taxon>Zopfia</taxon>
    </lineage>
</organism>
<gene>
    <name evidence="4" type="ORF">K469DRAFT_590132</name>
</gene>
<keyword evidence="2" id="KW-0812">Transmembrane</keyword>
<keyword evidence="2" id="KW-1133">Transmembrane helix</keyword>
<name>A0A6A6DPZ6_9PEZI</name>
<feature type="transmembrane region" description="Helical" evidence="2">
    <location>
        <begin position="218"/>
        <end position="241"/>
    </location>
</feature>
<keyword evidence="3" id="KW-0732">Signal</keyword>
<evidence type="ECO:0000256" key="3">
    <source>
        <dbReference type="SAM" id="SignalP"/>
    </source>
</evidence>
<reference evidence="4" key="1">
    <citation type="journal article" date="2020" name="Stud. Mycol.">
        <title>101 Dothideomycetes genomes: a test case for predicting lifestyles and emergence of pathogens.</title>
        <authorList>
            <person name="Haridas S."/>
            <person name="Albert R."/>
            <person name="Binder M."/>
            <person name="Bloem J."/>
            <person name="Labutti K."/>
            <person name="Salamov A."/>
            <person name="Andreopoulos B."/>
            <person name="Baker S."/>
            <person name="Barry K."/>
            <person name="Bills G."/>
            <person name="Bluhm B."/>
            <person name="Cannon C."/>
            <person name="Castanera R."/>
            <person name="Culley D."/>
            <person name="Daum C."/>
            <person name="Ezra D."/>
            <person name="Gonzalez J."/>
            <person name="Henrissat B."/>
            <person name="Kuo A."/>
            <person name="Liang C."/>
            <person name="Lipzen A."/>
            <person name="Lutzoni F."/>
            <person name="Magnuson J."/>
            <person name="Mondo S."/>
            <person name="Nolan M."/>
            <person name="Ohm R."/>
            <person name="Pangilinan J."/>
            <person name="Park H.-J."/>
            <person name="Ramirez L."/>
            <person name="Alfaro M."/>
            <person name="Sun H."/>
            <person name="Tritt A."/>
            <person name="Yoshinaga Y."/>
            <person name="Zwiers L.-H."/>
            <person name="Turgeon B."/>
            <person name="Goodwin S."/>
            <person name="Spatafora J."/>
            <person name="Crous P."/>
            <person name="Grigoriev I."/>
        </authorList>
    </citation>
    <scope>NUCLEOTIDE SEQUENCE</scope>
    <source>
        <strain evidence="4">CBS 207.26</strain>
    </source>
</reference>
<feature type="transmembrane region" description="Helical" evidence="2">
    <location>
        <begin position="59"/>
        <end position="80"/>
    </location>
</feature>
<sequence length="790" mass="87716">MRLHVSVALGAFPALCSAGDGWDDFANNLATDLAPILQLFGEQATKQFLSESTGILDNIILAMAPLGILTAVVSVIRVCGGPRLRAFIGRAQEGAGVAETELCSSTGRDVCEMYQNGAITRVFGRPKLLEIVHDPQNETLYQTSGPESETCGIYTFPEYQKSSQGRKEWKVKRKGDWEGGPTQDDSKLEEVVKHETSDEFAPNPNLLLNIGFRKPPEWMLQGAAVFGVLLQSAVLAFAVVVTKHLRLKKDNKIPPPWAMELTIMGTVLLCCGMLACSFLIEKSTMERTFERRNLKSRASTIFWVQPGGQIIGDQSFDAFAHSDSKSALREYVSSWRKPVTRLDSRLTGIAVFITMTGFVLQFVGLRGMHSTVSVFQLGAVLVMSIIRAALRTQRLEGKDNHILRHSSAARIQGHELDWLAFELDQLTFQRSHPHKGARALVSCNTEPNTASKLWRYRIRLGRLTSLARPHSSPQQSWEDRMVKGRPTAIALARAISAMANRILSQIQNCPNLADSNTLYFGFQCVSGPESHAGNIYFTLKREVDTDGARTENWIADVAQLEAAITLWTWSMKTQHLKKQHEDVIVRVVCAKTKLEENDSPAEIQLWAGTQKLDIVKSILNLGPVRFFGWNTVPYDFHNTDLKRMTVFSSVVKGTLLELCAQDIFAGFLKSLLSLGERILRDFSLVRSGSKQRIKNRTVNDLIDIFVSSNLGSREDAILCIIPVVVSSEYDSPTLDVISQKIRSGTEKLSRKISPRQKMTSSGQVPPQNNAENQNNFANASFGSEVCIDTP</sequence>
<keyword evidence="2" id="KW-0472">Membrane</keyword>
<proteinExistence type="predicted"/>
<keyword evidence="5" id="KW-1185">Reference proteome</keyword>
<accession>A0A6A6DPZ6</accession>
<feature type="transmembrane region" description="Helical" evidence="2">
    <location>
        <begin position="261"/>
        <end position="280"/>
    </location>
</feature>